<feature type="transmembrane region" description="Helical" evidence="1">
    <location>
        <begin position="183"/>
        <end position="211"/>
    </location>
</feature>
<dbReference type="PANTHER" id="PTHR31881:SF6">
    <property type="entry name" value="OS09G0494600 PROTEIN"/>
    <property type="match status" value="1"/>
</dbReference>
<name>A0A1M7K8D8_9BRAD</name>
<dbReference type="PANTHER" id="PTHR31881">
    <property type="match status" value="1"/>
</dbReference>
<dbReference type="AlphaFoldDB" id="A0A1M7K8D8"/>
<keyword evidence="1" id="KW-0812">Transmembrane</keyword>
<evidence type="ECO:0000256" key="1">
    <source>
        <dbReference type="SAM" id="Phobius"/>
    </source>
</evidence>
<dbReference type="EMBL" id="FNTI01000001">
    <property type="protein sequence ID" value="SEB89755.1"/>
    <property type="molecule type" value="Genomic_DNA"/>
</dbReference>
<feature type="transmembrane region" description="Helical" evidence="1">
    <location>
        <begin position="6"/>
        <end position="25"/>
    </location>
</feature>
<sequence>MRGYWVDIAAVGFFALEWTVYAFTLERTAYGRDSLSARMHIYREVWIRNLLDRETRMVDMQIMASLQNGTAFFASSSLIAIGGGLALLRATNDALAVFGALPIDLSPSPALWEVKCIGLILIFTYAFFKFSWAYRLFNYVAILLGAMPPASQRDTPEAEAHVMRTTRMFESAGQHFNRGQRSFFFALGYLGWFVSPWVLFVTTAMVVIVTWRRQFASNAWKAMER</sequence>
<dbReference type="Pfam" id="PF04654">
    <property type="entry name" value="DUF599"/>
    <property type="match status" value="1"/>
</dbReference>
<keyword evidence="1" id="KW-1133">Transmembrane helix</keyword>
<evidence type="ECO:0000313" key="3">
    <source>
        <dbReference type="Proteomes" id="UP000183208"/>
    </source>
</evidence>
<organism evidence="2 3">
    <name type="scientific">Bradyrhizobium lablabi</name>
    <dbReference type="NCBI Taxonomy" id="722472"/>
    <lineage>
        <taxon>Bacteria</taxon>
        <taxon>Pseudomonadati</taxon>
        <taxon>Pseudomonadota</taxon>
        <taxon>Alphaproteobacteria</taxon>
        <taxon>Hyphomicrobiales</taxon>
        <taxon>Nitrobacteraceae</taxon>
        <taxon>Bradyrhizobium</taxon>
    </lineage>
</organism>
<feature type="transmembrane region" description="Helical" evidence="1">
    <location>
        <begin position="110"/>
        <end position="128"/>
    </location>
</feature>
<proteinExistence type="predicted"/>
<accession>A0A1M7K8D8</accession>
<gene>
    <name evidence="2" type="ORF">SAMN05444171_0177</name>
</gene>
<reference evidence="2 3" key="1">
    <citation type="submission" date="2016-10" db="EMBL/GenBank/DDBJ databases">
        <authorList>
            <person name="de Groot N.N."/>
        </authorList>
    </citation>
    <scope>NUCLEOTIDE SEQUENCE [LARGE SCALE GENOMIC DNA]</scope>
    <source>
        <strain evidence="2 3">GAS522</strain>
    </source>
</reference>
<dbReference type="Proteomes" id="UP000183208">
    <property type="component" value="Unassembled WGS sequence"/>
</dbReference>
<dbReference type="RefSeq" id="WP_074830732.1">
    <property type="nucleotide sequence ID" value="NZ_FNTI01000001.1"/>
</dbReference>
<keyword evidence="1" id="KW-0472">Membrane</keyword>
<feature type="transmembrane region" description="Helical" evidence="1">
    <location>
        <begin position="70"/>
        <end position="90"/>
    </location>
</feature>
<dbReference type="OrthoDB" id="9806874at2"/>
<evidence type="ECO:0000313" key="2">
    <source>
        <dbReference type="EMBL" id="SEB89755.1"/>
    </source>
</evidence>
<dbReference type="InterPro" id="IPR006747">
    <property type="entry name" value="DUF599"/>
</dbReference>
<protein>
    <submittedName>
        <fullName evidence="2">Uncharacterized membrane protein</fullName>
    </submittedName>
</protein>